<proteinExistence type="predicted"/>
<dbReference type="PANTHER" id="PTHR43755">
    <property type="match status" value="1"/>
</dbReference>
<feature type="domain" description="FAD/NAD(P)-binding" evidence="3">
    <location>
        <begin position="35"/>
        <end position="147"/>
    </location>
</feature>
<keyword evidence="1" id="KW-0285">Flavoprotein</keyword>
<dbReference type="GO" id="GO:0050660">
    <property type="term" value="F:flavin adenine dinucleotide binding"/>
    <property type="evidence" value="ECO:0007669"/>
    <property type="project" value="InterPro"/>
</dbReference>
<dbReference type="InterPro" id="IPR006311">
    <property type="entry name" value="TAT_signal"/>
</dbReference>
<dbReference type="Gene3D" id="3.90.760.10">
    <property type="entry name" value="Flavocytochrome c sulphide dehydrogenase, flavin-binding domain"/>
    <property type="match status" value="1"/>
</dbReference>
<reference evidence="6 7" key="1">
    <citation type="submission" date="2018-05" db="EMBL/GenBank/DDBJ databases">
        <title>Genomic Encyclopedia of Type Strains, Phase IV (KMG-IV): sequencing the most valuable type-strain genomes for metagenomic binning, comparative biology and taxonomic classification.</title>
        <authorList>
            <person name="Goeker M."/>
        </authorList>
    </citation>
    <scope>NUCLEOTIDE SEQUENCE [LARGE SCALE GENOMIC DNA]</scope>
    <source>
        <strain evidence="6 7">DSM 23606</strain>
    </source>
</reference>
<evidence type="ECO:0000313" key="7">
    <source>
        <dbReference type="Proteomes" id="UP000246569"/>
    </source>
</evidence>
<dbReference type="Gene3D" id="3.50.50.60">
    <property type="entry name" value="FAD/NAD(P)-binding domain"/>
    <property type="match status" value="2"/>
</dbReference>
<dbReference type="Pfam" id="PF21706">
    <property type="entry name" value="FCSD_central"/>
    <property type="match status" value="1"/>
</dbReference>
<evidence type="ECO:0000256" key="1">
    <source>
        <dbReference type="ARBA" id="ARBA00022630"/>
    </source>
</evidence>
<evidence type="ECO:0000259" key="4">
    <source>
        <dbReference type="Pfam" id="PF09242"/>
    </source>
</evidence>
<keyword evidence="7" id="KW-1185">Reference proteome</keyword>
<organism evidence="6 7">
    <name type="scientific">Plasticicumulans acidivorans</name>
    <dbReference type="NCBI Taxonomy" id="886464"/>
    <lineage>
        <taxon>Bacteria</taxon>
        <taxon>Pseudomonadati</taxon>
        <taxon>Pseudomonadota</taxon>
        <taxon>Gammaproteobacteria</taxon>
        <taxon>Candidatus Competibacteraceae</taxon>
        <taxon>Plasticicumulans</taxon>
    </lineage>
</organism>
<sequence length="427" mass="45348">MALSRRALLRSGAAVALGWLGAGGRVARAAGTQARVVIVGGGFGGATCARYLRQLDPSVEVTLIEREPRYLSCPLSNLVLVGERTLDAQAHGYGGLRALGVRVLFDTVTEIDPVARRVRTAGGTQLDCDRLVLAPGIELRFDAIAGYDAAAAQQLPHAWHAGEQTLLLQRQLAAMPDNGVVLISVPAEPYRCPPGPYERASLIADWMRTQRPRGKLLILDAKDSFTKQALFQSAWQTLYPGLIEWVRGSDGGAVERVDAAARTLYPGFGFNEHRGDVVNVIPPQRAGAIAQRADLSDASGWCPVDQLSFESLRHAGVYVIGDAAIAGKMPKSAFSANSQAKVCAAALLCALHGQALPEPSYANTCYSLVARHYGISVSAVYRLQQGRIEPVAGAGGTSPLEAPSAVRAQEAAYAEGWYASIMADSFG</sequence>
<feature type="domain" description="Sulfide dehydrogenase [flavocytochrome c] flavoprotein chain central" evidence="5">
    <location>
        <begin position="165"/>
        <end position="282"/>
    </location>
</feature>
<dbReference type="EMBL" id="QGTJ01000011">
    <property type="protein sequence ID" value="PWV59322.1"/>
    <property type="molecule type" value="Genomic_DNA"/>
</dbReference>
<dbReference type="Proteomes" id="UP000246569">
    <property type="component" value="Unassembled WGS sequence"/>
</dbReference>
<feature type="domain" description="Flavocytochrome c sulphide dehydrogenase flavin-binding" evidence="4">
    <location>
        <begin position="357"/>
        <end position="426"/>
    </location>
</feature>
<protein>
    <submittedName>
        <fullName evidence="6">Sulfide dehydrogenase (Flavocytochrome c) flavoprotein subunit</fullName>
    </submittedName>
</protein>
<name>A0A317MSX9_9GAMM</name>
<dbReference type="OrthoDB" id="9802771at2"/>
<accession>A0A317MSX9</accession>
<dbReference type="AlphaFoldDB" id="A0A317MSX9"/>
<dbReference type="InterPro" id="IPR037092">
    <property type="entry name" value="FlavoCytC_S_DH_flav-bd_sf"/>
</dbReference>
<dbReference type="PANTHER" id="PTHR43755:SF1">
    <property type="entry name" value="FAD-DEPENDENT PYRIDINE NUCLEOTIDE-DISULPHIDE OXIDOREDUCTASE"/>
    <property type="match status" value="1"/>
</dbReference>
<dbReference type="GO" id="GO:0016491">
    <property type="term" value="F:oxidoreductase activity"/>
    <property type="evidence" value="ECO:0007669"/>
    <property type="project" value="InterPro"/>
</dbReference>
<dbReference type="Pfam" id="PF09242">
    <property type="entry name" value="FCSD-flav_bind"/>
    <property type="match status" value="1"/>
</dbReference>
<keyword evidence="2" id="KW-0274">FAD</keyword>
<dbReference type="InterPro" id="IPR016156">
    <property type="entry name" value="FAD/NAD-linked_Rdtase_dimer_sf"/>
</dbReference>
<dbReference type="InterPro" id="IPR049386">
    <property type="entry name" value="FCSD_central"/>
</dbReference>
<dbReference type="FunFam" id="3.50.50.60:FF:000234">
    <property type="entry name" value="Flavocytochrome C sulfide dehydrogenase"/>
    <property type="match status" value="1"/>
</dbReference>
<dbReference type="PROSITE" id="PS51318">
    <property type="entry name" value="TAT"/>
    <property type="match status" value="1"/>
</dbReference>
<dbReference type="InterPro" id="IPR036188">
    <property type="entry name" value="FAD/NAD-bd_sf"/>
</dbReference>
<dbReference type="Pfam" id="PF07992">
    <property type="entry name" value="Pyr_redox_2"/>
    <property type="match status" value="1"/>
</dbReference>
<evidence type="ECO:0000259" key="5">
    <source>
        <dbReference type="Pfam" id="PF21706"/>
    </source>
</evidence>
<dbReference type="RefSeq" id="WP_110019733.1">
    <property type="nucleotide sequence ID" value="NZ_QGTJ01000011.1"/>
</dbReference>
<evidence type="ECO:0000259" key="3">
    <source>
        <dbReference type="Pfam" id="PF07992"/>
    </source>
</evidence>
<comment type="caution">
    <text evidence="6">The sequence shown here is derived from an EMBL/GenBank/DDBJ whole genome shotgun (WGS) entry which is preliminary data.</text>
</comment>
<dbReference type="InterPro" id="IPR015323">
    <property type="entry name" value="FlavoCytC_S_DH_flav-bd"/>
</dbReference>
<dbReference type="InterPro" id="IPR023753">
    <property type="entry name" value="FAD/NAD-binding_dom"/>
</dbReference>
<dbReference type="InterPro" id="IPR052541">
    <property type="entry name" value="SQRD"/>
</dbReference>
<dbReference type="SUPFAM" id="SSF55424">
    <property type="entry name" value="FAD/NAD-linked reductases, dimerisation (C-terminal) domain"/>
    <property type="match status" value="1"/>
</dbReference>
<dbReference type="SUPFAM" id="SSF51905">
    <property type="entry name" value="FAD/NAD(P)-binding domain"/>
    <property type="match status" value="2"/>
</dbReference>
<evidence type="ECO:0000313" key="6">
    <source>
        <dbReference type="EMBL" id="PWV59322.1"/>
    </source>
</evidence>
<evidence type="ECO:0000256" key="2">
    <source>
        <dbReference type="ARBA" id="ARBA00022827"/>
    </source>
</evidence>
<gene>
    <name evidence="6" type="ORF">C7443_11194</name>
</gene>